<gene>
    <name evidence="2" type="ORF">M378DRAFT_9524</name>
</gene>
<organism evidence="2 3">
    <name type="scientific">Amanita muscaria (strain Koide BX008)</name>
    <dbReference type="NCBI Taxonomy" id="946122"/>
    <lineage>
        <taxon>Eukaryota</taxon>
        <taxon>Fungi</taxon>
        <taxon>Dikarya</taxon>
        <taxon>Basidiomycota</taxon>
        <taxon>Agaricomycotina</taxon>
        <taxon>Agaricomycetes</taxon>
        <taxon>Agaricomycetidae</taxon>
        <taxon>Agaricales</taxon>
        <taxon>Pluteineae</taxon>
        <taxon>Amanitaceae</taxon>
        <taxon>Amanita</taxon>
    </lineage>
</organism>
<feature type="compositionally biased region" description="Basic and acidic residues" evidence="1">
    <location>
        <begin position="96"/>
        <end position="125"/>
    </location>
</feature>
<dbReference type="EMBL" id="KN818232">
    <property type="protein sequence ID" value="KIL67283.1"/>
    <property type="molecule type" value="Genomic_DNA"/>
</dbReference>
<sequence>MAMIPSSTWLTCLALLLMAMIPSSTWLTCLALLLRIFSNASSASMADDQVFHPSCETVSEAASRTDLSSSTSMGLIATMNNLVIDEGSDLEEGIAKEPAADNERTISEDSVARQTAEKTAPRDDSEGAGDEVVESFGEERSEAPQSGHEGSTEEDGFDSQPLVTIVCSCSCSAYVNLSGINLGVSSGSETETELFEDVAVAPCLSRSSYGSMMSLKKSQMKARKGKINLGMAIKH</sequence>
<evidence type="ECO:0000256" key="1">
    <source>
        <dbReference type="SAM" id="MobiDB-lite"/>
    </source>
</evidence>
<evidence type="ECO:0000313" key="3">
    <source>
        <dbReference type="Proteomes" id="UP000054549"/>
    </source>
</evidence>
<keyword evidence="3" id="KW-1185">Reference proteome</keyword>
<dbReference type="InParanoid" id="A0A0C2XEM6"/>
<protein>
    <submittedName>
        <fullName evidence="2">Uncharacterized protein</fullName>
    </submittedName>
</protein>
<dbReference type="AlphaFoldDB" id="A0A0C2XEM6"/>
<proteinExistence type="predicted"/>
<dbReference type="Proteomes" id="UP000054549">
    <property type="component" value="Unassembled WGS sequence"/>
</dbReference>
<reference evidence="2 3" key="1">
    <citation type="submission" date="2014-04" db="EMBL/GenBank/DDBJ databases">
        <title>Evolutionary Origins and Diversification of the Mycorrhizal Mutualists.</title>
        <authorList>
            <consortium name="DOE Joint Genome Institute"/>
            <consortium name="Mycorrhizal Genomics Consortium"/>
            <person name="Kohler A."/>
            <person name="Kuo A."/>
            <person name="Nagy L.G."/>
            <person name="Floudas D."/>
            <person name="Copeland A."/>
            <person name="Barry K.W."/>
            <person name="Cichocki N."/>
            <person name="Veneault-Fourrey C."/>
            <person name="LaButti K."/>
            <person name="Lindquist E.A."/>
            <person name="Lipzen A."/>
            <person name="Lundell T."/>
            <person name="Morin E."/>
            <person name="Murat C."/>
            <person name="Riley R."/>
            <person name="Ohm R."/>
            <person name="Sun H."/>
            <person name="Tunlid A."/>
            <person name="Henrissat B."/>
            <person name="Grigoriev I.V."/>
            <person name="Hibbett D.S."/>
            <person name="Martin F."/>
        </authorList>
    </citation>
    <scope>NUCLEOTIDE SEQUENCE [LARGE SCALE GENOMIC DNA]</scope>
    <source>
        <strain evidence="2 3">Koide BX008</strain>
    </source>
</reference>
<evidence type="ECO:0000313" key="2">
    <source>
        <dbReference type="EMBL" id="KIL67283.1"/>
    </source>
</evidence>
<accession>A0A0C2XEM6</accession>
<feature type="region of interest" description="Disordered" evidence="1">
    <location>
        <begin position="96"/>
        <end position="157"/>
    </location>
</feature>
<dbReference type="HOGENOM" id="CLU_1179945_0_0_1"/>
<name>A0A0C2XEM6_AMAMK</name>